<evidence type="ECO:0000259" key="2">
    <source>
        <dbReference type="Pfam" id="PF13116"/>
    </source>
</evidence>
<name>A0ABT5K943_9BURK</name>
<organism evidence="3 4">
    <name type="scientific">Roseateles albus</name>
    <dbReference type="NCBI Taxonomy" id="2987525"/>
    <lineage>
        <taxon>Bacteria</taxon>
        <taxon>Pseudomonadati</taxon>
        <taxon>Pseudomonadota</taxon>
        <taxon>Betaproteobacteria</taxon>
        <taxon>Burkholderiales</taxon>
        <taxon>Sphaerotilaceae</taxon>
        <taxon>Roseateles</taxon>
    </lineage>
</organism>
<proteinExistence type="predicted"/>
<gene>
    <name evidence="3" type="ORF">PRZ03_02105</name>
</gene>
<dbReference type="NCBIfam" id="TIGR02099">
    <property type="entry name" value="YhdP family protein"/>
    <property type="match status" value="1"/>
</dbReference>
<dbReference type="Pfam" id="PF13116">
    <property type="entry name" value="YhdP"/>
    <property type="match status" value="1"/>
</dbReference>
<accession>A0ABT5K943</accession>
<evidence type="ECO:0000313" key="3">
    <source>
        <dbReference type="EMBL" id="MDC8770348.1"/>
    </source>
</evidence>
<dbReference type="EMBL" id="JAQQXT010000001">
    <property type="protein sequence ID" value="MDC8770348.1"/>
    <property type="molecule type" value="Genomic_DNA"/>
</dbReference>
<evidence type="ECO:0000313" key="4">
    <source>
        <dbReference type="Proteomes" id="UP001221189"/>
    </source>
</evidence>
<dbReference type="InterPro" id="IPR025263">
    <property type="entry name" value="YhdP_central"/>
</dbReference>
<sequence>MSVKPSSLPTRLFWLRRPGRWLRSLISWALALLLLAWGLVVVAWGGLHWVILPHIDEWRPAMERHASQALGARVRIGSIKVTSGGWMPAIEMREVRLLDPSGREALRLPKVAAALSARSLLSLNLRFEQLLIDAPQVEVRRDAKGRFFVAGLSVDEAVQAESTGLAEEWADWLLSQHEFVILNGRVRWIDERRATQALELSDLNLVLRSGVRRHELRLDATPPPEWGQRFGLRGRFTQALLGRPSDFQGWSGQLYADLPRADLRELRRHIDLPFELSEGDGALRAWIDFKQGQPQGVTSDLALRAVKLRLTPKADQLDLEQIEGRLQFMHAAQSLSLQASQLGFVSGDGVIWPRTDWKLALRLPKPGAGNAAQGLPLGGELSAERLDLALMSQLAQRLPFDEQTHTWLAEMAPQGVLSRLSASWDGPLMDPRRYQIKGRLEGLRLGGRRQGLEHMGLSGLTLQLDASEKGGQAQLSMADGSLELPGLFRQDLPPIQRLSAKLDWRIEAAPKQPPHYELRVSRLELLNQDLRGEFDAVWRSGKAAGQGRLPGWLELSGQIERIDAVKIHRYLPLAIGDHALDYVRDAIRAGEARAINVRLRGELAKFPFDGERERDGQFRITTQARDIDLLYVPGVEGRPSNWPALEHVNADLIFERGGMQIKGGRAKVFAYELSGIKGGIKDLLVKHRLEIEGQGNGPGAELLKFVRQSPVNEASGGLLAAATAGGAANLKLSLNLPLQDMDKSVVKGAVQLLGGELRLRPDLPLLTNTRGSVEFDRQGVKLQAVQARAFGGELSVEGGNQADGSLRFTATGVATAEALQRSPELGGVAKLAQAASGQASYRLQVGLNQGQADFSLTSNLLGLGLDLPAPLRKEAASALPLRLLLKPDVNRDSNRDELRLELGNLLQAHYQRDLSVEPARVLRGALSVQDSLPGLPSSGVQLQANLDKVNLDAWNKTLQRLWGAPAASNSENGSGVVAAPSLGGAYMPSQIVLRANELHFSGRSLTKVVAGLTQAPAPATNTWRCTIDAVQMAGYVELRGAQPGQAGRVFARLSRLSLPHQEADGVAEVLDKQPGSVPDLDIVIEDFELRGKRMGRLEVEAQASGPAHDWRLSKLQLKAPDAILNATGQWLKEPGRAQRRTQLDWKLELLDAGDMLERMGQGRVLRGGKGQLTGQLGWAGEPLAPDFASMNGQLHVQLESGQFLNVEPGVGRLMGVLSLQSLPRRFLFDFRDVFSEGFTFDGVSGDVKITRGVASSSNLRTRGVQATVLVDGQADLAAETQNLRVLVVPEFNTGGASLAYIAINPAIGLGTFLAQLVLSKPIAAANTREFRITGSWVDPKVERVEHHSNLFETAPAVDGASAAHAASAATSASAP</sequence>
<dbReference type="PANTHER" id="PTHR38690:SF1">
    <property type="entry name" value="PROTEASE"/>
    <property type="match status" value="1"/>
</dbReference>
<keyword evidence="1" id="KW-1133">Transmembrane helix</keyword>
<protein>
    <submittedName>
        <fullName evidence="3">YhdP family protein</fullName>
    </submittedName>
</protein>
<feature type="domain" description="YhdP central" evidence="2">
    <location>
        <begin position="27"/>
        <end position="1341"/>
    </location>
</feature>
<keyword evidence="4" id="KW-1185">Reference proteome</keyword>
<dbReference type="Proteomes" id="UP001221189">
    <property type="component" value="Unassembled WGS sequence"/>
</dbReference>
<keyword evidence="1" id="KW-0472">Membrane</keyword>
<comment type="caution">
    <text evidence="3">The sequence shown here is derived from an EMBL/GenBank/DDBJ whole genome shotgun (WGS) entry which is preliminary data.</text>
</comment>
<dbReference type="InterPro" id="IPR011836">
    <property type="entry name" value="YhdP"/>
</dbReference>
<feature type="transmembrane region" description="Helical" evidence="1">
    <location>
        <begin position="21"/>
        <end position="47"/>
    </location>
</feature>
<reference evidence="3 4" key="1">
    <citation type="submission" date="2022-10" db="EMBL/GenBank/DDBJ databases">
        <title>Paucibacter sp. hw1 Genome sequencing.</title>
        <authorList>
            <person name="Park S."/>
        </authorList>
    </citation>
    <scope>NUCLEOTIDE SEQUENCE [LARGE SCALE GENOMIC DNA]</scope>
    <source>
        <strain evidence="4">hw1</strain>
    </source>
</reference>
<dbReference type="RefSeq" id="WP_273598798.1">
    <property type="nucleotide sequence ID" value="NZ_JAQQXT010000001.1"/>
</dbReference>
<dbReference type="PANTHER" id="PTHR38690">
    <property type="entry name" value="PROTEASE-RELATED"/>
    <property type="match status" value="1"/>
</dbReference>
<keyword evidence="1" id="KW-0812">Transmembrane</keyword>
<evidence type="ECO:0000256" key="1">
    <source>
        <dbReference type="SAM" id="Phobius"/>
    </source>
</evidence>